<dbReference type="Pfam" id="PF00271">
    <property type="entry name" value="Helicase_C"/>
    <property type="match status" value="1"/>
</dbReference>
<name>A0A6J4UBB3_9BACT</name>
<dbReference type="InterPro" id="IPR004589">
    <property type="entry name" value="DNA_helicase_ATP-dep_RecQ"/>
</dbReference>
<evidence type="ECO:0000256" key="9">
    <source>
        <dbReference type="ARBA" id="ARBA00034617"/>
    </source>
</evidence>
<sequence>MAVSSISTRSRRATDARITRIAHDVFGFDDFRPGQIEAIRALSGGQDTLSILPTGAGKSAIYQIAALLTEGITLVVSPLIALQQDQVAGIGKHRIGRAVAVNSSLSARERDATLAEIARGDVRFVFLAPEQLANTETVSALSGLDLAMVVIDEAHCISEWGHDFRPEYLRLGAAIEHLGHPTICALTATAAPPVRTEIVQRLGMDSPATVVSGFDRPNIRLGVERVDGIGAKLEMILTRIDDLARPGIIYAATRRQTEEIASALRDRGVTAVAYHAGLRGDEREAAQAGWMAGEHEVIVATIAFGMGIDKPDVRFVLHASISESLDAYYQEFGRAGRDGEPAEAILLYDPKDLDLRRFQSGSGELPEDEVVTVLESIHGHRGLVDPADVHEEVDLNDSRLMRVVDRLAEVGAVEVEPDGTLRKRHPRRDIGTDAHAAAAAQRQHQQFARSRLEMMRRYADQDTCRRADLIAYFGESFQPPCGNCDNCLAGHGIPREDTTDRPFAIDSTVHHREWGEGVVLRYENDLVVVLFGTVGYRTLLVRLAHEQGLLTTVPTRADAAD</sequence>
<evidence type="ECO:0000256" key="7">
    <source>
        <dbReference type="ARBA" id="ARBA00023125"/>
    </source>
</evidence>
<dbReference type="EC" id="5.6.2.4" evidence="10"/>
<evidence type="ECO:0000259" key="14">
    <source>
        <dbReference type="PROSITE" id="PS51194"/>
    </source>
</evidence>
<dbReference type="GO" id="GO:0005524">
    <property type="term" value="F:ATP binding"/>
    <property type="evidence" value="ECO:0007669"/>
    <property type="project" value="UniProtKB-KW"/>
</dbReference>
<organism evidence="15">
    <name type="scientific">uncultured Thermomicrobiales bacterium</name>
    <dbReference type="NCBI Taxonomy" id="1645740"/>
    <lineage>
        <taxon>Bacteria</taxon>
        <taxon>Pseudomonadati</taxon>
        <taxon>Thermomicrobiota</taxon>
        <taxon>Thermomicrobia</taxon>
        <taxon>Thermomicrobiales</taxon>
        <taxon>environmental samples</taxon>
    </lineage>
</organism>
<dbReference type="AlphaFoldDB" id="A0A6J4UBB3"/>
<dbReference type="InterPro" id="IPR011545">
    <property type="entry name" value="DEAD/DEAH_box_helicase_dom"/>
</dbReference>
<evidence type="ECO:0000256" key="6">
    <source>
        <dbReference type="ARBA" id="ARBA00022840"/>
    </source>
</evidence>
<evidence type="ECO:0000256" key="3">
    <source>
        <dbReference type="ARBA" id="ARBA00022741"/>
    </source>
</evidence>
<evidence type="ECO:0000256" key="1">
    <source>
        <dbReference type="ARBA" id="ARBA00005446"/>
    </source>
</evidence>
<dbReference type="GO" id="GO:0005737">
    <property type="term" value="C:cytoplasm"/>
    <property type="evidence" value="ECO:0007669"/>
    <property type="project" value="TreeGrafter"/>
</dbReference>
<dbReference type="Pfam" id="PF00270">
    <property type="entry name" value="DEAD"/>
    <property type="match status" value="1"/>
</dbReference>
<keyword evidence="4" id="KW-0378">Hydrolase</keyword>
<keyword evidence="7" id="KW-0238">DNA-binding</keyword>
<evidence type="ECO:0000256" key="10">
    <source>
        <dbReference type="ARBA" id="ARBA00034808"/>
    </source>
</evidence>
<dbReference type="PANTHER" id="PTHR13710:SF105">
    <property type="entry name" value="ATP-DEPENDENT DNA HELICASE Q1"/>
    <property type="match status" value="1"/>
</dbReference>
<evidence type="ECO:0000259" key="13">
    <source>
        <dbReference type="PROSITE" id="PS51192"/>
    </source>
</evidence>
<dbReference type="InterPro" id="IPR014001">
    <property type="entry name" value="Helicase_ATP-bd"/>
</dbReference>
<dbReference type="InterPro" id="IPR027417">
    <property type="entry name" value="P-loop_NTPase"/>
</dbReference>
<dbReference type="InterPro" id="IPR032284">
    <property type="entry name" value="RecQ_Zn-bd"/>
</dbReference>
<dbReference type="SMART" id="SM00490">
    <property type="entry name" value="HELICc"/>
    <property type="match status" value="1"/>
</dbReference>
<keyword evidence="6" id="KW-0067">ATP-binding</keyword>
<evidence type="ECO:0000313" key="15">
    <source>
        <dbReference type="EMBL" id="CAA9545825.1"/>
    </source>
</evidence>
<evidence type="ECO:0000256" key="2">
    <source>
        <dbReference type="ARBA" id="ARBA00022723"/>
    </source>
</evidence>
<dbReference type="SMART" id="SM00487">
    <property type="entry name" value="DEXDc"/>
    <property type="match status" value="1"/>
</dbReference>
<dbReference type="PANTHER" id="PTHR13710">
    <property type="entry name" value="DNA HELICASE RECQ FAMILY MEMBER"/>
    <property type="match status" value="1"/>
</dbReference>
<feature type="domain" description="Helicase ATP-binding" evidence="13">
    <location>
        <begin position="39"/>
        <end position="208"/>
    </location>
</feature>
<feature type="domain" description="Helicase C-terminal" evidence="14">
    <location>
        <begin position="232"/>
        <end position="401"/>
    </location>
</feature>
<proteinExistence type="inferred from homology"/>
<comment type="similarity">
    <text evidence="1">Belongs to the helicase family. RecQ subfamily.</text>
</comment>
<evidence type="ECO:0000256" key="4">
    <source>
        <dbReference type="ARBA" id="ARBA00022801"/>
    </source>
</evidence>
<dbReference type="GO" id="GO:0009378">
    <property type="term" value="F:four-way junction helicase activity"/>
    <property type="evidence" value="ECO:0007669"/>
    <property type="project" value="TreeGrafter"/>
</dbReference>
<dbReference type="GO" id="GO:0003677">
    <property type="term" value="F:DNA binding"/>
    <property type="evidence" value="ECO:0007669"/>
    <property type="project" value="UniProtKB-KW"/>
</dbReference>
<dbReference type="CDD" id="cd17920">
    <property type="entry name" value="DEXHc_RecQ"/>
    <property type="match status" value="1"/>
</dbReference>
<dbReference type="GO" id="GO:0006281">
    <property type="term" value="P:DNA repair"/>
    <property type="evidence" value="ECO:0007669"/>
    <property type="project" value="TreeGrafter"/>
</dbReference>
<keyword evidence="2" id="KW-0479">Metal-binding</keyword>
<evidence type="ECO:0000256" key="12">
    <source>
        <dbReference type="ARBA" id="ARBA00044550"/>
    </source>
</evidence>
<keyword evidence="8" id="KW-0413">Isomerase</keyword>
<dbReference type="GO" id="GO:0043590">
    <property type="term" value="C:bacterial nucleoid"/>
    <property type="evidence" value="ECO:0007669"/>
    <property type="project" value="TreeGrafter"/>
</dbReference>
<comment type="catalytic activity">
    <reaction evidence="9">
        <text>Couples ATP hydrolysis with the unwinding of duplex DNA by translocating in the 3'-5' direction.</text>
        <dbReference type="EC" id="5.6.2.4"/>
    </reaction>
</comment>
<keyword evidence="5 15" id="KW-0347">Helicase</keyword>
<dbReference type="NCBIfam" id="TIGR00614">
    <property type="entry name" value="recQ_fam"/>
    <property type="match status" value="1"/>
</dbReference>
<dbReference type="GO" id="GO:0016787">
    <property type="term" value="F:hydrolase activity"/>
    <property type="evidence" value="ECO:0007669"/>
    <property type="project" value="UniProtKB-KW"/>
</dbReference>
<dbReference type="PROSITE" id="PS51194">
    <property type="entry name" value="HELICASE_CTER"/>
    <property type="match status" value="1"/>
</dbReference>
<dbReference type="SUPFAM" id="SSF52540">
    <property type="entry name" value="P-loop containing nucleoside triphosphate hydrolases"/>
    <property type="match status" value="1"/>
</dbReference>
<protein>
    <recommendedName>
        <fullName evidence="11">ATP-dependent DNA helicase RecQ</fullName>
        <ecNumber evidence="10">5.6.2.4</ecNumber>
    </recommendedName>
    <alternativeName>
        <fullName evidence="12">DNA 3'-5' helicase RecQ</fullName>
    </alternativeName>
</protein>
<dbReference type="GO" id="GO:0046872">
    <property type="term" value="F:metal ion binding"/>
    <property type="evidence" value="ECO:0007669"/>
    <property type="project" value="UniProtKB-KW"/>
</dbReference>
<dbReference type="EMBL" id="CADCWK010000035">
    <property type="protein sequence ID" value="CAA9545825.1"/>
    <property type="molecule type" value="Genomic_DNA"/>
</dbReference>
<dbReference type="Gene3D" id="3.40.50.300">
    <property type="entry name" value="P-loop containing nucleotide triphosphate hydrolases"/>
    <property type="match status" value="2"/>
</dbReference>
<evidence type="ECO:0000256" key="8">
    <source>
        <dbReference type="ARBA" id="ARBA00023235"/>
    </source>
</evidence>
<gene>
    <name evidence="15" type="ORF">AVDCRST_MAG33-460</name>
</gene>
<keyword evidence="3" id="KW-0547">Nucleotide-binding</keyword>
<dbReference type="PROSITE" id="PS00690">
    <property type="entry name" value="DEAH_ATP_HELICASE"/>
    <property type="match status" value="1"/>
</dbReference>
<evidence type="ECO:0000256" key="5">
    <source>
        <dbReference type="ARBA" id="ARBA00022806"/>
    </source>
</evidence>
<dbReference type="InterPro" id="IPR002464">
    <property type="entry name" value="DNA/RNA_helicase_DEAH_CS"/>
</dbReference>
<reference evidence="15" key="1">
    <citation type="submission" date="2020-02" db="EMBL/GenBank/DDBJ databases">
        <authorList>
            <person name="Meier V. D."/>
        </authorList>
    </citation>
    <scope>NUCLEOTIDE SEQUENCE</scope>
    <source>
        <strain evidence="15">AVDCRST_MAG33</strain>
    </source>
</reference>
<dbReference type="GO" id="GO:0030894">
    <property type="term" value="C:replisome"/>
    <property type="evidence" value="ECO:0007669"/>
    <property type="project" value="TreeGrafter"/>
</dbReference>
<dbReference type="GO" id="GO:0043138">
    <property type="term" value="F:3'-5' DNA helicase activity"/>
    <property type="evidence" value="ECO:0007669"/>
    <property type="project" value="UniProtKB-EC"/>
</dbReference>
<dbReference type="InterPro" id="IPR001650">
    <property type="entry name" value="Helicase_C-like"/>
</dbReference>
<evidence type="ECO:0000256" key="11">
    <source>
        <dbReference type="ARBA" id="ARBA00044535"/>
    </source>
</evidence>
<dbReference type="GO" id="GO:0006310">
    <property type="term" value="P:DNA recombination"/>
    <property type="evidence" value="ECO:0007669"/>
    <property type="project" value="InterPro"/>
</dbReference>
<dbReference type="Pfam" id="PF16124">
    <property type="entry name" value="RecQ_Zn_bind"/>
    <property type="match status" value="1"/>
</dbReference>
<dbReference type="PROSITE" id="PS51192">
    <property type="entry name" value="HELICASE_ATP_BIND_1"/>
    <property type="match status" value="1"/>
</dbReference>
<accession>A0A6J4UBB3</accession>